<dbReference type="Proteomes" id="UP001217089">
    <property type="component" value="Unassembled WGS sequence"/>
</dbReference>
<keyword evidence="6" id="KW-0966">Cell projection</keyword>
<comment type="subcellular location">
    <subcellularLocation>
        <location evidence="2">Cell projection</location>
    </subcellularLocation>
    <subcellularLocation>
        <location evidence="1">Cytoplasm</location>
        <location evidence="1">Cytoskeleton</location>
    </subcellularLocation>
</comment>
<name>A0ABQ9EK42_TEGGR</name>
<accession>A0ABQ9EK42</accession>
<dbReference type="EMBL" id="JARBDR010000903">
    <property type="protein sequence ID" value="KAJ8303957.1"/>
    <property type="molecule type" value="Genomic_DNA"/>
</dbReference>
<keyword evidence="7" id="KW-0518">Myosin</keyword>
<proteinExistence type="inferred from homology"/>
<evidence type="ECO:0000256" key="3">
    <source>
        <dbReference type="ARBA" id="ARBA00022490"/>
    </source>
</evidence>
<dbReference type="PANTHER" id="PTHR46256:SF3">
    <property type="entry name" value="MYOSIN MOTOR DOMAIN-CONTAINING PROTEIN"/>
    <property type="match status" value="1"/>
</dbReference>
<evidence type="ECO:0000256" key="2">
    <source>
        <dbReference type="ARBA" id="ARBA00004316"/>
    </source>
</evidence>
<comment type="similarity">
    <text evidence="7">Belongs to the TRAFAC class myosin-kinesin ATPase superfamily. Myosin family.</text>
</comment>
<dbReference type="SUPFAM" id="SSF52540">
    <property type="entry name" value="P-loop containing nucleoside triphosphate hydrolases"/>
    <property type="match status" value="1"/>
</dbReference>
<protein>
    <recommendedName>
        <fullName evidence="8">Myosin motor domain-containing protein</fullName>
    </recommendedName>
</protein>
<evidence type="ECO:0000313" key="9">
    <source>
        <dbReference type="EMBL" id="KAJ8303957.1"/>
    </source>
</evidence>
<evidence type="ECO:0000256" key="6">
    <source>
        <dbReference type="ARBA" id="ARBA00023273"/>
    </source>
</evidence>
<reference evidence="9 10" key="1">
    <citation type="submission" date="2022-12" db="EMBL/GenBank/DDBJ databases">
        <title>Chromosome-level genome of Tegillarca granosa.</title>
        <authorList>
            <person name="Kim J."/>
        </authorList>
    </citation>
    <scope>NUCLEOTIDE SEQUENCE [LARGE SCALE GENOMIC DNA]</scope>
    <source>
        <strain evidence="9">Teg-2019</strain>
        <tissue evidence="9">Adductor muscle</tissue>
    </source>
</reference>
<dbReference type="Pfam" id="PF00063">
    <property type="entry name" value="Myosin_head"/>
    <property type="match status" value="1"/>
</dbReference>
<sequence length="86" mass="9930">MEHQTGPSIGILDMSGFETLPKNGFEQLCINAANEQLQTFFNESVFLQEEMDYKLEEIDANEVNFKNNQPVVDLLFQVRKYNSIIL</sequence>
<dbReference type="InterPro" id="IPR052409">
    <property type="entry name" value="Myosin-III_kinase_activity"/>
</dbReference>
<keyword evidence="7" id="KW-0009">Actin-binding</keyword>
<dbReference type="InterPro" id="IPR027417">
    <property type="entry name" value="P-loop_NTPase"/>
</dbReference>
<dbReference type="InterPro" id="IPR001609">
    <property type="entry name" value="Myosin_head_motor_dom-like"/>
</dbReference>
<evidence type="ECO:0000256" key="1">
    <source>
        <dbReference type="ARBA" id="ARBA00004245"/>
    </source>
</evidence>
<evidence type="ECO:0000259" key="8">
    <source>
        <dbReference type="PROSITE" id="PS51456"/>
    </source>
</evidence>
<evidence type="ECO:0000256" key="7">
    <source>
        <dbReference type="PROSITE-ProRule" id="PRU00782"/>
    </source>
</evidence>
<feature type="domain" description="Myosin motor" evidence="8">
    <location>
        <begin position="1"/>
        <end position="86"/>
    </location>
</feature>
<dbReference type="PROSITE" id="PS51456">
    <property type="entry name" value="MYOSIN_MOTOR"/>
    <property type="match status" value="1"/>
</dbReference>
<keyword evidence="7" id="KW-0505">Motor protein</keyword>
<keyword evidence="10" id="KW-1185">Reference proteome</keyword>
<keyword evidence="5" id="KW-0206">Cytoskeleton</keyword>
<gene>
    <name evidence="9" type="ORF">KUTeg_017540</name>
</gene>
<evidence type="ECO:0000256" key="5">
    <source>
        <dbReference type="ARBA" id="ARBA00023212"/>
    </source>
</evidence>
<evidence type="ECO:0000313" key="10">
    <source>
        <dbReference type="Proteomes" id="UP001217089"/>
    </source>
</evidence>
<dbReference type="PANTHER" id="PTHR46256">
    <property type="entry name" value="AGAP011099-PA"/>
    <property type="match status" value="1"/>
</dbReference>
<dbReference type="Gene3D" id="1.20.58.530">
    <property type="match status" value="1"/>
</dbReference>
<keyword evidence="4" id="KW-0677">Repeat</keyword>
<comment type="caution">
    <text evidence="9">The sequence shown here is derived from an EMBL/GenBank/DDBJ whole genome shotgun (WGS) entry which is preliminary data.</text>
</comment>
<evidence type="ECO:0000256" key="4">
    <source>
        <dbReference type="ARBA" id="ARBA00022737"/>
    </source>
</evidence>
<keyword evidence="3" id="KW-0963">Cytoplasm</keyword>
<comment type="caution">
    <text evidence="7">Lacks conserved residue(s) required for the propagation of feature annotation.</text>
</comment>
<organism evidence="9 10">
    <name type="scientific">Tegillarca granosa</name>
    <name type="common">Malaysian cockle</name>
    <name type="synonym">Anadara granosa</name>
    <dbReference type="NCBI Taxonomy" id="220873"/>
    <lineage>
        <taxon>Eukaryota</taxon>
        <taxon>Metazoa</taxon>
        <taxon>Spiralia</taxon>
        <taxon>Lophotrochozoa</taxon>
        <taxon>Mollusca</taxon>
        <taxon>Bivalvia</taxon>
        <taxon>Autobranchia</taxon>
        <taxon>Pteriomorphia</taxon>
        <taxon>Arcoida</taxon>
        <taxon>Arcoidea</taxon>
        <taxon>Arcidae</taxon>
        <taxon>Tegillarca</taxon>
    </lineage>
</organism>